<evidence type="ECO:0000259" key="2">
    <source>
        <dbReference type="Pfam" id="PF00078"/>
    </source>
</evidence>
<name>A0A2T7P0T0_POMCA</name>
<accession>A0A2T7P0T0</accession>
<keyword evidence="4" id="KW-1185">Reference proteome</keyword>
<protein>
    <recommendedName>
        <fullName evidence="2">Reverse transcriptase domain-containing protein</fullName>
    </recommendedName>
</protein>
<dbReference type="Proteomes" id="UP000245119">
    <property type="component" value="Linkage Group LG7"/>
</dbReference>
<dbReference type="PANTHER" id="PTHR19446">
    <property type="entry name" value="REVERSE TRANSCRIPTASES"/>
    <property type="match status" value="1"/>
</dbReference>
<dbReference type="EMBL" id="PZQS01000007">
    <property type="protein sequence ID" value="PVD27013.1"/>
    <property type="molecule type" value="Genomic_DNA"/>
</dbReference>
<dbReference type="InterPro" id="IPR000477">
    <property type="entry name" value="RT_dom"/>
</dbReference>
<dbReference type="STRING" id="400727.A0A2T7P0T0"/>
<organism evidence="3 4">
    <name type="scientific">Pomacea canaliculata</name>
    <name type="common">Golden apple snail</name>
    <dbReference type="NCBI Taxonomy" id="400727"/>
    <lineage>
        <taxon>Eukaryota</taxon>
        <taxon>Metazoa</taxon>
        <taxon>Spiralia</taxon>
        <taxon>Lophotrochozoa</taxon>
        <taxon>Mollusca</taxon>
        <taxon>Gastropoda</taxon>
        <taxon>Caenogastropoda</taxon>
        <taxon>Architaenioglossa</taxon>
        <taxon>Ampullarioidea</taxon>
        <taxon>Ampullariidae</taxon>
        <taxon>Pomacea</taxon>
    </lineage>
</organism>
<proteinExistence type="predicted"/>
<feature type="domain" description="Reverse transcriptase" evidence="2">
    <location>
        <begin position="4"/>
        <end position="108"/>
    </location>
</feature>
<evidence type="ECO:0000313" key="3">
    <source>
        <dbReference type="EMBL" id="PVD27013.1"/>
    </source>
</evidence>
<evidence type="ECO:0000313" key="4">
    <source>
        <dbReference type="Proteomes" id="UP000245119"/>
    </source>
</evidence>
<reference evidence="3 4" key="1">
    <citation type="submission" date="2018-04" db="EMBL/GenBank/DDBJ databases">
        <title>The genome of golden apple snail Pomacea canaliculata provides insight into stress tolerance and invasive adaptation.</title>
        <authorList>
            <person name="Liu C."/>
            <person name="Liu B."/>
            <person name="Ren Y."/>
            <person name="Zhang Y."/>
            <person name="Wang H."/>
            <person name="Li S."/>
            <person name="Jiang F."/>
            <person name="Yin L."/>
            <person name="Zhang G."/>
            <person name="Qian W."/>
            <person name="Fan W."/>
        </authorList>
    </citation>
    <scope>NUCLEOTIDE SEQUENCE [LARGE SCALE GENOMIC DNA]</scope>
    <source>
        <strain evidence="3">SZHN2017</strain>
        <tissue evidence="3">Muscle</tissue>
    </source>
</reference>
<feature type="region of interest" description="Disordered" evidence="1">
    <location>
        <begin position="1"/>
        <end position="20"/>
    </location>
</feature>
<sequence length="110" mass="12791">MALEKNSIFTPEQAGFRQHRSTEDQVAYIAQKIEDGFQDKKHTLTVWIDTEKAFDKVWKDGLRLKLQKCGVSGCMYQWISQYLNNRKARVHVGGTYSRKKTLREGVPQVE</sequence>
<dbReference type="Pfam" id="PF00078">
    <property type="entry name" value="RVT_1"/>
    <property type="match status" value="1"/>
</dbReference>
<dbReference type="AlphaFoldDB" id="A0A2T7P0T0"/>
<gene>
    <name evidence="3" type="ORF">C0Q70_12163</name>
</gene>
<evidence type="ECO:0000256" key="1">
    <source>
        <dbReference type="SAM" id="MobiDB-lite"/>
    </source>
</evidence>
<comment type="caution">
    <text evidence="3">The sequence shown here is derived from an EMBL/GenBank/DDBJ whole genome shotgun (WGS) entry which is preliminary data.</text>
</comment>